<dbReference type="EMBL" id="JACHGK010000015">
    <property type="protein sequence ID" value="MBB6446990.1"/>
    <property type="molecule type" value="Genomic_DNA"/>
</dbReference>
<evidence type="ECO:0000256" key="3">
    <source>
        <dbReference type="ARBA" id="ARBA00023163"/>
    </source>
</evidence>
<dbReference type="InterPro" id="IPR000524">
    <property type="entry name" value="Tscrpt_reg_HTH_GntR"/>
</dbReference>
<accession>A0A7X0HWN2</accession>
<dbReference type="InterPro" id="IPR008920">
    <property type="entry name" value="TF_FadR/GntR_C"/>
</dbReference>
<dbReference type="SUPFAM" id="SSF46785">
    <property type="entry name" value="Winged helix' DNA-binding domain"/>
    <property type="match status" value="1"/>
</dbReference>
<evidence type="ECO:0000259" key="4">
    <source>
        <dbReference type="PROSITE" id="PS50949"/>
    </source>
</evidence>
<dbReference type="AlphaFoldDB" id="A0A7X0HWN2"/>
<keyword evidence="2 5" id="KW-0238">DNA-binding</keyword>
<dbReference type="Pfam" id="PF07729">
    <property type="entry name" value="FCD"/>
    <property type="match status" value="1"/>
</dbReference>
<dbReference type="GO" id="GO:0003700">
    <property type="term" value="F:DNA-binding transcription factor activity"/>
    <property type="evidence" value="ECO:0007669"/>
    <property type="project" value="InterPro"/>
</dbReference>
<protein>
    <submittedName>
        <fullName evidence="5">DNA-binding GntR family transcriptional regulator</fullName>
    </submittedName>
</protein>
<sequence>MIKGARKHPGENNKEYSYRVIKDKIMSLELKPGQAISEVELAEALHISRTPIREVIGKLREEHLVEVYPQVGSYVSKNNPRLLEEAAFMRYTLEREVMKTACLSFPKEQLRELRRNIVLQEESVADKSEVIDFHKLDTQFHKILFQGIGKEHVWEAITRLSTHYNRVRVLAEMEYSYHKAFTEHKIILRIIENKEIDQVEQVLYNHIMKPTELWEQFYKPESPYISYFDLSNQVHVH</sequence>
<keyword evidence="3" id="KW-0804">Transcription</keyword>
<evidence type="ECO:0000313" key="6">
    <source>
        <dbReference type="Proteomes" id="UP000531594"/>
    </source>
</evidence>
<dbReference type="PROSITE" id="PS50949">
    <property type="entry name" value="HTH_GNTR"/>
    <property type="match status" value="1"/>
</dbReference>
<dbReference type="InterPro" id="IPR036388">
    <property type="entry name" value="WH-like_DNA-bd_sf"/>
</dbReference>
<dbReference type="SMART" id="SM00345">
    <property type="entry name" value="HTH_GNTR"/>
    <property type="match status" value="1"/>
</dbReference>
<dbReference type="SMART" id="SM00895">
    <property type="entry name" value="FCD"/>
    <property type="match status" value="1"/>
</dbReference>
<dbReference type="PANTHER" id="PTHR43537">
    <property type="entry name" value="TRANSCRIPTIONAL REGULATOR, GNTR FAMILY"/>
    <property type="match status" value="1"/>
</dbReference>
<reference evidence="5 6" key="1">
    <citation type="submission" date="2020-08" db="EMBL/GenBank/DDBJ databases">
        <title>Genomic Encyclopedia of Type Strains, Phase IV (KMG-IV): sequencing the most valuable type-strain genomes for metagenomic binning, comparative biology and taxonomic classification.</title>
        <authorList>
            <person name="Goeker M."/>
        </authorList>
    </citation>
    <scope>NUCLEOTIDE SEQUENCE [LARGE SCALE GENOMIC DNA]</scope>
    <source>
        <strain evidence="5 6">DSM 5391</strain>
    </source>
</reference>
<gene>
    <name evidence="5" type="ORF">HNR53_003657</name>
</gene>
<organism evidence="5 6">
    <name type="scientific">Bacillus benzoevorans</name>
    <dbReference type="NCBI Taxonomy" id="1456"/>
    <lineage>
        <taxon>Bacteria</taxon>
        <taxon>Bacillati</taxon>
        <taxon>Bacillota</taxon>
        <taxon>Bacilli</taxon>
        <taxon>Bacillales</taxon>
        <taxon>Bacillaceae</taxon>
        <taxon>Bacillus</taxon>
    </lineage>
</organism>
<proteinExistence type="predicted"/>
<evidence type="ECO:0000256" key="1">
    <source>
        <dbReference type="ARBA" id="ARBA00023015"/>
    </source>
</evidence>
<dbReference type="SUPFAM" id="SSF48008">
    <property type="entry name" value="GntR ligand-binding domain-like"/>
    <property type="match status" value="1"/>
</dbReference>
<dbReference type="CDD" id="cd07377">
    <property type="entry name" value="WHTH_GntR"/>
    <property type="match status" value="1"/>
</dbReference>
<dbReference type="InterPro" id="IPR036390">
    <property type="entry name" value="WH_DNA-bd_sf"/>
</dbReference>
<dbReference type="Pfam" id="PF00392">
    <property type="entry name" value="GntR"/>
    <property type="match status" value="1"/>
</dbReference>
<dbReference type="GO" id="GO:0003677">
    <property type="term" value="F:DNA binding"/>
    <property type="evidence" value="ECO:0007669"/>
    <property type="project" value="UniProtKB-KW"/>
</dbReference>
<evidence type="ECO:0000256" key="2">
    <source>
        <dbReference type="ARBA" id="ARBA00023125"/>
    </source>
</evidence>
<keyword evidence="6" id="KW-1185">Reference proteome</keyword>
<name>A0A7X0HWN2_9BACI</name>
<dbReference type="Gene3D" id="1.20.120.530">
    <property type="entry name" value="GntR ligand-binding domain-like"/>
    <property type="match status" value="1"/>
</dbReference>
<keyword evidence="1" id="KW-0805">Transcription regulation</keyword>
<dbReference type="Gene3D" id="1.10.10.10">
    <property type="entry name" value="Winged helix-like DNA-binding domain superfamily/Winged helix DNA-binding domain"/>
    <property type="match status" value="1"/>
</dbReference>
<dbReference type="PANTHER" id="PTHR43537:SF51">
    <property type="entry name" value="HTH-TYPE TRANSCRIPTIONAL REGULATOR LGOR-RELATED"/>
    <property type="match status" value="1"/>
</dbReference>
<evidence type="ECO:0000313" key="5">
    <source>
        <dbReference type="EMBL" id="MBB6446990.1"/>
    </source>
</evidence>
<dbReference type="RefSeq" id="WP_184528498.1">
    <property type="nucleotide sequence ID" value="NZ_JACHGK010000015.1"/>
</dbReference>
<dbReference type="InterPro" id="IPR011711">
    <property type="entry name" value="GntR_C"/>
</dbReference>
<dbReference type="Proteomes" id="UP000531594">
    <property type="component" value="Unassembled WGS sequence"/>
</dbReference>
<feature type="domain" description="HTH gntR-type" evidence="4">
    <location>
        <begin position="11"/>
        <end position="78"/>
    </location>
</feature>
<comment type="caution">
    <text evidence="5">The sequence shown here is derived from an EMBL/GenBank/DDBJ whole genome shotgun (WGS) entry which is preliminary data.</text>
</comment>